<keyword evidence="2" id="KW-0732">Signal</keyword>
<gene>
    <name evidence="3" type="ORF">PODLI_1B040511</name>
</gene>
<feature type="region of interest" description="Disordered" evidence="1">
    <location>
        <begin position="77"/>
        <end position="111"/>
    </location>
</feature>
<feature type="chain" id="PRO_5041201470" evidence="2">
    <location>
        <begin position="22"/>
        <end position="292"/>
    </location>
</feature>
<accession>A0AA35KIF1</accession>
<sequence length="292" mass="31661">MTLPVLQGAALGGWAMARALALSLAGAVGLRGGPGLAFSSEQAQSFSRGRASLCARVSLCVCVRGRGGGQREVFCSSATEQQQVPRRRGSRRPDTEGKGPGWRAGELQDSAPPALRQNWKQMATELVRACLSRAQESANNSLPGSRRSCRLGLPSFALAPTQVRRAIEKQTSKPWTSPALEEGAAASAYFLDVSLRARKAERTRRTIRRCFCLAELVPLQQPPGKARGARGVGEVQARLRRRSRFKLPARRAFRRRWPSSGPGGTALSSQLLPRETAKGLAGLQIQRRKLRS</sequence>
<dbReference type="AlphaFoldDB" id="A0AA35KIF1"/>
<evidence type="ECO:0000313" key="4">
    <source>
        <dbReference type="Proteomes" id="UP001178461"/>
    </source>
</evidence>
<evidence type="ECO:0000256" key="1">
    <source>
        <dbReference type="SAM" id="MobiDB-lite"/>
    </source>
</evidence>
<protein>
    <submittedName>
        <fullName evidence="3">Uncharacterized protein</fullName>
    </submittedName>
</protein>
<proteinExistence type="predicted"/>
<evidence type="ECO:0000256" key="2">
    <source>
        <dbReference type="SAM" id="SignalP"/>
    </source>
</evidence>
<dbReference type="Proteomes" id="UP001178461">
    <property type="component" value="Chromosome 6"/>
</dbReference>
<feature type="signal peptide" evidence="2">
    <location>
        <begin position="1"/>
        <end position="21"/>
    </location>
</feature>
<evidence type="ECO:0000313" key="3">
    <source>
        <dbReference type="EMBL" id="CAI5777408.1"/>
    </source>
</evidence>
<reference evidence="3" key="1">
    <citation type="submission" date="2022-12" db="EMBL/GenBank/DDBJ databases">
        <authorList>
            <person name="Alioto T."/>
            <person name="Alioto T."/>
            <person name="Gomez Garrido J."/>
        </authorList>
    </citation>
    <scope>NUCLEOTIDE SEQUENCE</scope>
</reference>
<keyword evidence="4" id="KW-1185">Reference proteome</keyword>
<name>A0AA35KIF1_9SAUR</name>
<dbReference type="EMBL" id="OX395131">
    <property type="protein sequence ID" value="CAI5777408.1"/>
    <property type="molecule type" value="Genomic_DNA"/>
</dbReference>
<organism evidence="3 4">
    <name type="scientific">Podarcis lilfordi</name>
    <name type="common">Lilford's wall lizard</name>
    <dbReference type="NCBI Taxonomy" id="74358"/>
    <lineage>
        <taxon>Eukaryota</taxon>
        <taxon>Metazoa</taxon>
        <taxon>Chordata</taxon>
        <taxon>Craniata</taxon>
        <taxon>Vertebrata</taxon>
        <taxon>Euteleostomi</taxon>
        <taxon>Lepidosauria</taxon>
        <taxon>Squamata</taxon>
        <taxon>Bifurcata</taxon>
        <taxon>Unidentata</taxon>
        <taxon>Episquamata</taxon>
        <taxon>Laterata</taxon>
        <taxon>Lacertibaenia</taxon>
        <taxon>Lacertidae</taxon>
        <taxon>Podarcis</taxon>
    </lineage>
</organism>